<dbReference type="Proteomes" id="UP000288805">
    <property type="component" value="Unassembled WGS sequence"/>
</dbReference>
<reference evidence="2 3" key="1">
    <citation type="journal article" date="2018" name="PLoS Genet.">
        <title>Population sequencing reveals clonal diversity and ancestral inbreeding in the grapevine cultivar Chardonnay.</title>
        <authorList>
            <person name="Roach M.J."/>
            <person name="Johnson D.L."/>
            <person name="Bohlmann J."/>
            <person name="van Vuuren H.J."/>
            <person name="Jones S.J."/>
            <person name="Pretorius I.S."/>
            <person name="Schmidt S.A."/>
            <person name="Borneman A.R."/>
        </authorList>
    </citation>
    <scope>NUCLEOTIDE SEQUENCE [LARGE SCALE GENOMIC DNA]</scope>
    <source>
        <strain evidence="3">cv. Chardonnay</strain>
        <tissue evidence="2">Leaf</tissue>
    </source>
</reference>
<gene>
    <name evidence="2" type="ORF">CK203_004870</name>
</gene>
<accession>A0A438KGI1</accession>
<comment type="caution">
    <text evidence="2">The sequence shown here is derived from an EMBL/GenBank/DDBJ whole genome shotgun (WGS) entry which is preliminary data.</text>
</comment>
<feature type="region of interest" description="Disordered" evidence="1">
    <location>
        <begin position="1"/>
        <end position="35"/>
    </location>
</feature>
<name>A0A438KGI1_VITVI</name>
<proteinExistence type="predicted"/>
<protein>
    <submittedName>
        <fullName evidence="2">Uncharacterized protein</fullName>
    </submittedName>
</protein>
<evidence type="ECO:0000313" key="2">
    <source>
        <dbReference type="EMBL" id="RVX20322.1"/>
    </source>
</evidence>
<dbReference type="EMBL" id="QGNW01000007">
    <property type="protein sequence ID" value="RVX20322.1"/>
    <property type="molecule type" value="Genomic_DNA"/>
</dbReference>
<organism evidence="2 3">
    <name type="scientific">Vitis vinifera</name>
    <name type="common">Grape</name>
    <dbReference type="NCBI Taxonomy" id="29760"/>
    <lineage>
        <taxon>Eukaryota</taxon>
        <taxon>Viridiplantae</taxon>
        <taxon>Streptophyta</taxon>
        <taxon>Embryophyta</taxon>
        <taxon>Tracheophyta</taxon>
        <taxon>Spermatophyta</taxon>
        <taxon>Magnoliopsida</taxon>
        <taxon>eudicotyledons</taxon>
        <taxon>Gunneridae</taxon>
        <taxon>Pentapetalae</taxon>
        <taxon>rosids</taxon>
        <taxon>Vitales</taxon>
        <taxon>Vitaceae</taxon>
        <taxon>Viteae</taxon>
        <taxon>Vitis</taxon>
    </lineage>
</organism>
<evidence type="ECO:0000256" key="1">
    <source>
        <dbReference type="SAM" id="MobiDB-lite"/>
    </source>
</evidence>
<sequence length="127" mass="13585">MGKGAFYGNETPISPPRARILQSPSKTRGASRDTSGEANLLVGLSRDSMMLYSSQLMDRGLLTDEALCEEASRVLASKGKKPLAGEGLGGELEGLLQDLDGCQWDDGCWRGLANSWASPRKVLKAKS</sequence>
<dbReference type="AlphaFoldDB" id="A0A438KGI1"/>
<evidence type="ECO:0000313" key="3">
    <source>
        <dbReference type="Proteomes" id="UP000288805"/>
    </source>
</evidence>